<sequence>MDDFTSSCRGRWLSHCHRLEKDPNLHVLMVIDVICRRSLSTRSPGIYPRRNLEPGINPRATGKANVNPICE</sequence>
<feature type="region of interest" description="Disordered" evidence="1">
    <location>
        <begin position="50"/>
        <end position="71"/>
    </location>
</feature>
<organism evidence="2 3">
    <name type="scientific">Fimbriimonas ginsengisoli Gsoil 348</name>
    <dbReference type="NCBI Taxonomy" id="661478"/>
    <lineage>
        <taxon>Bacteria</taxon>
        <taxon>Bacillati</taxon>
        <taxon>Armatimonadota</taxon>
        <taxon>Fimbriimonadia</taxon>
        <taxon>Fimbriimonadales</taxon>
        <taxon>Fimbriimonadaceae</taxon>
        <taxon>Fimbriimonas</taxon>
    </lineage>
</organism>
<gene>
    <name evidence="2" type="ORF">OP10G_3100</name>
</gene>
<dbReference type="STRING" id="661478.OP10G_3100"/>
<evidence type="ECO:0000313" key="2">
    <source>
        <dbReference type="EMBL" id="AIE86468.1"/>
    </source>
</evidence>
<reference evidence="2 3" key="1">
    <citation type="journal article" date="2014" name="PLoS ONE">
        <title>The first complete genome sequence of the class fimbriimonadia in the phylum armatimonadetes.</title>
        <authorList>
            <person name="Hu Z.Y."/>
            <person name="Wang Y.Z."/>
            <person name="Im W.T."/>
            <person name="Wang S.Y."/>
            <person name="Zhao G.P."/>
            <person name="Zheng H.J."/>
            <person name="Quan Z.X."/>
        </authorList>
    </citation>
    <scope>NUCLEOTIDE SEQUENCE [LARGE SCALE GENOMIC DNA]</scope>
    <source>
        <strain evidence="2">Gsoil 348</strain>
    </source>
</reference>
<dbReference type="Proteomes" id="UP000027982">
    <property type="component" value="Chromosome"/>
</dbReference>
<dbReference type="EMBL" id="CP007139">
    <property type="protein sequence ID" value="AIE86468.1"/>
    <property type="molecule type" value="Genomic_DNA"/>
</dbReference>
<evidence type="ECO:0000313" key="3">
    <source>
        <dbReference type="Proteomes" id="UP000027982"/>
    </source>
</evidence>
<dbReference type="HOGENOM" id="CLU_2734090_0_0_0"/>
<evidence type="ECO:0000256" key="1">
    <source>
        <dbReference type="SAM" id="MobiDB-lite"/>
    </source>
</evidence>
<accession>A0A068NSF0</accession>
<protein>
    <submittedName>
        <fullName evidence="2">Uncharacterized protein</fullName>
    </submittedName>
</protein>
<name>A0A068NSF0_FIMGI</name>
<dbReference type="AlphaFoldDB" id="A0A068NSF0"/>
<dbReference type="KEGG" id="fgi:OP10G_3100"/>
<proteinExistence type="predicted"/>
<keyword evidence="3" id="KW-1185">Reference proteome</keyword>